<dbReference type="EMBL" id="JAPFFF010000017">
    <property type="protein sequence ID" value="KAK8863924.1"/>
    <property type="molecule type" value="Genomic_DNA"/>
</dbReference>
<keyword evidence="2" id="KW-1185">Reference proteome</keyword>
<dbReference type="SUPFAM" id="SSF50978">
    <property type="entry name" value="WD40 repeat-like"/>
    <property type="match status" value="1"/>
</dbReference>
<evidence type="ECO:0000313" key="1">
    <source>
        <dbReference type="EMBL" id="KAK8863924.1"/>
    </source>
</evidence>
<organism evidence="1 2">
    <name type="scientific">Tritrichomonas musculus</name>
    <dbReference type="NCBI Taxonomy" id="1915356"/>
    <lineage>
        <taxon>Eukaryota</taxon>
        <taxon>Metamonada</taxon>
        <taxon>Parabasalia</taxon>
        <taxon>Tritrichomonadida</taxon>
        <taxon>Tritrichomonadidae</taxon>
        <taxon>Tritrichomonas</taxon>
    </lineage>
</organism>
<accession>A0ABR2IJT0</accession>
<dbReference type="InterPro" id="IPR036322">
    <property type="entry name" value="WD40_repeat_dom_sf"/>
</dbReference>
<proteinExistence type="predicted"/>
<name>A0ABR2IJT0_9EUKA</name>
<sequence>MTAFDETPPNQMCQKVEETIRSIRSPNPPEKSPFLTAPNEHFIYTRVLSNYPDDLYNLSHEGSIVSGWIQEISSFWAANMYSLFIFPWDLSSIKSSPITSPVVCVGLVDGYLIAAYNTGISIFNVTDSEIQPLRTKYSTPENISITTIKYGIAGCNDGSLRKITINPKKCSVSISGIFTLKEDDPVIQIIRTQNYFVALTLNSNISVFENKEPSIISSVWCPNGFSRLASFTEIKNILNIWCPSGDEILAIDSNAILYSFTYQKYKLTLNSECELIGRRQFQTALFDHGVLVAVDNDRAQFDSLLTARFGSSPVYTINRDLGGIHSIGATTSDFKIFSSSGIYTITEKVTDEREEIWRFCNIINKFWDKSIMEIDDDSNNQNSWLIEELNSFVNSDFEFLSILSTYVLTIIDDTKVLKGSKAEKYISNTCLSDFFTIDRNNRFSLLRLISFETRNKNQLEFSLPEEGLAQLIEKARLGNDGAANEALSIITSYKKLPPCYPFLCQFMFESGFYRELIECVIQWADSVLSDDKALAFENANFPWRDEQEIYAYHLRSNIYKQLTPLLNLAVGKDREAPEECQKKAISAFKYSLNMSIKVFQTYILEFLEENCPEDRITEFFYPDMISEMKNMGSRLLPTVLISKSSQKAEFKREAFNIYIEKASLEAVDENNNYTIEERIEFLNKALNLFSNDEKALKLKRCAEILKEFLLSHPNESQNLFALDVIDINEVLLNNHEYRLALKVMDIFGEKRFDVLDNFLKEADQNEVKEFLKECIVFTPSEIAHEIYNLKKEDAFDFMFDCEIDNFYIFQVLCELWRSGKYRDGVNFIKNVLNRAGPINREIREDLADVLCEITLELDSRNNFEDANIIRANLKHCFLEQSFTDINDL</sequence>
<protein>
    <submittedName>
        <fullName evidence="1">Uncharacterized protein</fullName>
    </submittedName>
</protein>
<comment type="caution">
    <text evidence="1">The sequence shown here is derived from an EMBL/GenBank/DDBJ whole genome shotgun (WGS) entry which is preliminary data.</text>
</comment>
<gene>
    <name evidence="1" type="ORF">M9Y10_011617</name>
</gene>
<dbReference type="Proteomes" id="UP001470230">
    <property type="component" value="Unassembled WGS sequence"/>
</dbReference>
<evidence type="ECO:0000313" key="2">
    <source>
        <dbReference type="Proteomes" id="UP001470230"/>
    </source>
</evidence>
<reference evidence="1 2" key="1">
    <citation type="submission" date="2024-04" db="EMBL/GenBank/DDBJ databases">
        <title>Tritrichomonas musculus Genome.</title>
        <authorList>
            <person name="Alves-Ferreira E."/>
            <person name="Grigg M."/>
            <person name="Lorenzi H."/>
            <person name="Galac M."/>
        </authorList>
    </citation>
    <scope>NUCLEOTIDE SEQUENCE [LARGE SCALE GENOMIC DNA]</scope>
    <source>
        <strain evidence="1 2">EAF2021</strain>
    </source>
</reference>